<dbReference type="OrthoDB" id="3333873at2"/>
<gene>
    <name evidence="1" type="ORF">SAMN05216245_10858</name>
</gene>
<dbReference type="STRING" id="1123323.SAMN05216245_10858"/>
<organism evidence="1 2">
    <name type="scientific">Succiniclasticum ruminis DSM 9236</name>
    <dbReference type="NCBI Taxonomy" id="1123323"/>
    <lineage>
        <taxon>Bacteria</taxon>
        <taxon>Bacillati</taxon>
        <taxon>Bacillota</taxon>
        <taxon>Negativicutes</taxon>
        <taxon>Acidaminococcales</taxon>
        <taxon>Acidaminococcaceae</taxon>
        <taxon>Succiniclasticum</taxon>
    </lineage>
</organism>
<dbReference type="Proteomes" id="UP000198896">
    <property type="component" value="Unassembled WGS sequence"/>
</dbReference>
<evidence type="ECO:0000313" key="1">
    <source>
        <dbReference type="EMBL" id="SFE52592.1"/>
    </source>
</evidence>
<evidence type="ECO:0000313" key="2">
    <source>
        <dbReference type="Proteomes" id="UP000198896"/>
    </source>
</evidence>
<proteinExistence type="predicted"/>
<dbReference type="EMBL" id="FONL01000008">
    <property type="protein sequence ID" value="SFE52592.1"/>
    <property type="molecule type" value="Genomic_DNA"/>
</dbReference>
<reference evidence="1 2" key="1">
    <citation type="submission" date="2016-10" db="EMBL/GenBank/DDBJ databases">
        <authorList>
            <person name="de Groot N.N."/>
        </authorList>
    </citation>
    <scope>NUCLEOTIDE SEQUENCE [LARGE SCALE GENOMIC DNA]</scope>
    <source>
        <strain evidence="1 2">DSM 9236</strain>
    </source>
</reference>
<accession>A0A1I2B8Q9</accession>
<keyword evidence="2" id="KW-1185">Reference proteome</keyword>
<dbReference type="RefSeq" id="WP_093913531.1">
    <property type="nucleotide sequence ID" value="NZ_FONL01000008.1"/>
</dbReference>
<name>A0A1I2B8Q9_9FIRM</name>
<protein>
    <submittedName>
        <fullName evidence="1">Uncharacterized protein</fullName>
    </submittedName>
</protein>
<sequence>MYEYKSSYTKEDWDKLQTKEQLYSVLDADYTNKRMRPYIEGALGGDPEMKQFYSDEEFREMAAKIREAAEPLLPLLNDVLKHLPEKDGNGFSYYPDRAEAFIRRYINPNSPDRMVIYAAVLMLALKSNFIERLAAGFGLAKERAGKRAFQRYLAFKKEDDRKRKEFEKTEAFRVQSMELQLGLRDHIDYPE</sequence>
<dbReference type="AlphaFoldDB" id="A0A1I2B8Q9"/>